<evidence type="ECO:0000313" key="2">
    <source>
        <dbReference type="EMBL" id="GFP85094.1"/>
    </source>
</evidence>
<keyword evidence="1" id="KW-1133">Transmembrane helix</keyword>
<comment type="caution">
    <text evidence="2">The sequence shown here is derived from an EMBL/GenBank/DDBJ whole genome shotgun (WGS) entry which is preliminary data.</text>
</comment>
<name>A0A830BK52_9LAMI</name>
<dbReference type="AlphaFoldDB" id="A0A830BK52"/>
<reference evidence="2" key="1">
    <citation type="submission" date="2020-07" db="EMBL/GenBank/DDBJ databases">
        <title>Ethylene signaling mediates host invasion by parasitic plants.</title>
        <authorList>
            <person name="Yoshida S."/>
        </authorList>
    </citation>
    <scope>NUCLEOTIDE SEQUENCE</scope>
    <source>
        <strain evidence="2">Okayama</strain>
    </source>
</reference>
<feature type="non-terminal residue" evidence="2">
    <location>
        <position position="1"/>
    </location>
</feature>
<evidence type="ECO:0000256" key="1">
    <source>
        <dbReference type="SAM" id="Phobius"/>
    </source>
</evidence>
<evidence type="ECO:0000313" key="3">
    <source>
        <dbReference type="Proteomes" id="UP000653305"/>
    </source>
</evidence>
<keyword evidence="1" id="KW-0472">Membrane</keyword>
<feature type="transmembrane region" description="Helical" evidence="1">
    <location>
        <begin position="15"/>
        <end position="38"/>
    </location>
</feature>
<protein>
    <submittedName>
        <fullName evidence="2">NAD(P)H-quinone oxidoreductase subunit 6 chloroplastic</fullName>
    </submittedName>
</protein>
<gene>
    <name evidence="2" type="ORF">PHJA_000653200</name>
</gene>
<accession>A0A830BK52</accession>
<dbReference type="EMBL" id="BMAC01000099">
    <property type="protein sequence ID" value="GFP85094.1"/>
    <property type="molecule type" value="Genomic_DNA"/>
</dbReference>
<keyword evidence="1" id="KW-0812">Transmembrane</keyword>
<proteinExistence type="predicted"/>
<organism evidence="2 3">
    <name type="scientific">Phtheirospermum japonicum</name>
    <dbReference type="NCBI Taxonomy" id="374723"/>
    <lineage>
        <taxon>Eukaryota</taxon>
        <taxon>Viridiplantae</taxon>
        <taxon>Streptophyta</taxon>
        <taxon>Embryophyta</taxon>
        <taxon>Tracheophyta</taxon>
        <taxon>Spermatophyta</taxon>
        <taxon>Magnoliopsida</taxon>
        <taxon>eudicotyledons</taxon>
        <taxon>Gunneridae</taxon>
        <taxon>Pentapetalae</taxon>
        <taxon>asterids</taxon>
        <taxon>lamiids</taxon>
        <taxon>Lamiales</taxon>
        <taxon>Orobanchaceae</taxon>
        <taxon>Orobanchaceae incertae sedis</taxon>
        <taxon>Phtheirospermum</taxon>
    </lineage>
</organism>
<feature type="transmembrane region" description="Helical" evidence="1">
    <location>
        <begin position="88"/>
        <end position="106"/>
    </location>
</feature>
<dbReference type="Proteomes" id="UP000653305">
    <property type="component" value="Unassembled WGS sequence"/>
</dbReference>
<keyword evidence="3" id="KW-1185">Reference proteome</keyword>
<sequence>SYIRKFSSSTSKTNLLGLFVRIGSFLYIPILYYITLIFCSNCAAPYLYRIYKCLNHFCCNVHEWFKILKIFSSFDHWGWSYLNGLYKYFYFTNYYYFRYILVWYHLSYKIKSD</sequence>